<name>A0ABV1AV56_9FIRM</name>
<organism evidence="1 2">
    <name type="scientific">Faecalibacterium tardum</name>
    <dbReference type="NCBI Taxonomy" id="3133156"/>
    <lineage>
        <taxon>Bacteria</taxon>
        <taxon>Bacillati</taxon>
        <taxon>Bacillota</taxon>
        <taxon>Clostridia</taxon>
        <taxon>Eubacteriales</taxon>
        <taxon>Oscillospiraceae</taxon>
        <taxon>Faecalibacterium</taxon>
    </lineage>
</organism>
<accession>A0ABV1AV56</accession>
<evidence type="ECO:0000313" key="1">
    <source>
        <dbReference type="EMBL" id="MEQ2362064.1"/>
    </source>
</evidence>
<comment type="caution">
    <text evidence="1">The sequence shown here is derived from an EMBL/GenBank/DDBJ whole genome shotgun (WGS) entry which is preliminary data.</text>
</comment>
<dbReference type="Proteomes" id="UP001457197">
    <property type="component" value="Unassembled WGS sequence"/>
</dbReference>
<dbReference type="EMBL" id="JBBMEO010000009">
    <property type="protein sequence ID" value="MEQ2362064.1"/>
    <property type="molecule type" value="Genomic_DNA"/>
</dbReference>
<evidence type="ECO:0000313" key="2">
    <source>
        <dbReference type="Proteomes" id="UP001457197"/>
    </source>
</evidence>
<protein>
    <submittedName>
        <fullName evidence="1">Uncharacterized protein</fullName>
    </submittedName>
</protein>
<reference evidence="1 2" key="1">
    <citation type="submission" date="2024-03" db="EMBL/GenBank/DDBJ databases">
        <title>Human intestinal bacterial collection.</title>
        <authorList>
            <person name="Pauvert C."/>
            <person name="Hitch T.C.A."/>
            <person name="Clavel T."/>
        </authorList>
    </citation>
    <scope>NUCLEOTIDE SEQUENCE [LARGE SCALE GENOMIC DNA]</scope>
    <source>
        <strain evidence="1 2">CLA-AA-H175</strain>
    </source>
</reference>
<keyword evidence="2" id="KW-1185">Reference proteome</keyword>
<gene>
    <name evidence="1" type="ORF">WMO44_07900</name>
</gene>
<sequence length="96" mass="11481">MLNGVFAPQIQAVFPCRKRVIPLQVFYAKPAMWGSLFWAQRPPLRPYLQGKKPMQMLKIHERITRRKKEKIRWKLPKNQNIKENTVKIAQKIMLQI</sequence>
<proteinExistence type="predicted"/>